<dbReference type="InterPro" id="IPR009327">
    <property type="entry name" value="Cupin_DUF985"/>
</dbReference>
<dbReference type="EMBL" id="CAADRA010002281">
    <property type="protein sequence ID" value="VFT82966.1"/>
    <property type="molecule type" value="Genomic_DNA"/>
</dbReference>
<dbReference type="PANTHER" id="PTHR33387:SF3">
    <property type="entry name" value="DUF985 DOMAIN-CONTAINING PROTEIN"/>
    <property type="match status" value="1"/>
</dbReference>
<dbReference type="Proteomes" id="UP000332933">
    <property type="component" value="Unassembled WGS sequence"/>
</dbReference>
<dbReference type="InterPro" id="IPR011051">
    <property type="entry name" value="RmlC_Cupin_sf"/>
</dbReference>
<sequence length="196" mass="22029">MTSSQAPNAAYYIQHLDMKAHPEEGGYYSIGYRSEFEVDTPGRAGPARRSCYSTIHYMFVEGQVMFMHINGSDVSHFWQAGRAIRYYMVDPASDQVHTYILGPHVHKGHLMQFTCPGGWWKAAEVLPDDGIDADFALIGEAVGPAFHYADNYLVQDQDVIRSHAHLLTLLKPFLRPQGWVQPSPREPQADYGATAK</sequence>
<proteinExistence type="predicted"/>
<dbReference type="OrthoDB" id="6614653at2759"/>
<dbReference type="AlphaFoldDB" id="A0A485KHN4"/>
<dbReference type="Pfam" id="PF06172">
    <property type="entry name" value="Cupin_5"/>
    <property type="match status" value="1"/>
</dbReference>
<evidence type="ECO:0000259" key="1">
    <source>
        <dbReference type="Pfam" id="PF06172"/>
    </source>
</evidence>
<feature type="domain" description="DUF985" evidence="1">
    <location>
        <begin position="11"/>
        <end position="151"/>
    </location>
</feature>
<dbReference type="InterPro" id="IPR039935">
    <property type="entry name" value="YML079W-like"/>
</dbReference>
<evidence type="ECO:0000313" key="3">
    <source>
        <dbReference type="EMBL" id="VFT82966.1"/>
    </source>
</evidence>
<name>A0A485KHN4_9STRA</name>
<protein>
    <submittedName>
        <fullName evidence="3">Aste57867_5949 protein</fullName>
    </submittedName>
</protein>
<accession>A0A485KHN4</accession>
<dbReference type="PANTHER" id="PTHR33387">
    <property type="entry name" value="RMLC-LIKE JELLY ROLL FOLD PROTEIN"/>
    <property type="match status" value="1"/>
</dbReference>
<dbReference type="Gene3D" id="2.60.120.10">
    <property type="entry name" value="Jelly Rolls"/>
    <property type="match status" value="1"/>
</dbReference>
<reference evidence="2" key="2">
    <citation type="submission" date="2019-06" db="EMBL/GenBank/DDBJ databases">
        <title>Genomics analysis of Aphanomyces spp. identifies a new class of oomycete effector associated with host adaptation.</title>
        <authorList>
            <person name="Gaulin E."/>
        </authorList>
    </citation>
    <scope>NUCLEOTIDE SEQUENCE</scope>
    <source>
        <strain evidence="2">CBS 578.67</strain>
    </source>
</reference>
<gene>
    <name evidence="3" type="primary">Aste57867_5949</name>
    <name evidence="2" type="ORF">As57867_005935</name>
    <name evidence="3" type="ORF">ASTE57867_5949</name>
</gene>
<dbReference type="InterPro" id="IPR014710">
    <property type="entry name" value="RmlC-like_jellyroll"/>
</dbReference>
<evidence type="ECO:0000313" key="4">
    <source>
        <dbReference type="Proteomes" id="UP000332933"/>
    </source>
</evidence>
<keyword evidence="4" id="KW-1185">Reference proteome</keyword>
<reference evidence="3 4" key="1">
    <citation type="submission" date="2019-03" db="EMBL/GenBank/DDBJ databases">
        <authorList>
            <person name="Gaulin E."/>
            <person name="Dumas B."/>
        </authorList>
    </citation>
    <scope>NUCLEOTIDE SEQUENCE [LARGE SCALE GENOMIC DNA]</scope>
    <source>
        <strain evidence="3">CBS 568.67</strain>
    </source>
</reference>
<organism evidence="3 4">
    <name type="scientific">Aphanomyces stellatus</name>
    <dbReference type="NCBI Taxonomy" id="120398"/>
    <lineage>
        <taxon>Eukaryota</taxon>
        <taxon>Sar</taxon>
        <taxon>Stramenopiles</taxon>
        <taxon>Oomycota</taxon>
        <taxon>Saprolegniomycetes</taxon>
        <taxon>Saprolegniales</taxon>
        <taxon>Verrucalvaceae</taxon>
        <taxon>Aphanomyces</taxon>
    </lineage>
</organism>
<dbReference type="EMBL" id="VJMH01002279">
    <property type="protein sequence ID" value="KAF0709359.1"/>
    <property type="molecule type" value="Genomic_DNA"/>
</dbReference>
<evidence type="ECO:0000313" key="2">
    <source>
        <dbReference type="EMBL" id="KAF0709359.1"/>
    </source>
</evidence>
<dbReference type="SUPFAM" id="SSF51182">
    <property type="entry name" value="RmlC-like cupins"/>
    <property type="match status" value="1"/>
</dbReference>
<dbReference type="CDD" id="cd06121">
    <property type="entry name" value="cupin_YML079wp"/>
    <property type="match status" value="1"/>
</dbReference>